<feature type="region of interest" description="Disordered" evidence="4">
    <location>
        <begin position="106"/>
        <end position="139"/>
    </location>
</feature>
<keyword evidence="2" id="KW-0547">Nucleotide-binding</keyword>
<evidence type="ECO:0000256" key="1">
    <source>
        <dbReference type="ARBA" id="ARBA00006914"/>
    </source>
</evidence>
<dbReference type="FunFam" id="3.40.50.300:FF:000149">
    <property type="entry name" value="Nuclear valosin-containing protein-like"/>
    <property type="match status" value="1"/>
</dbReference>
<dbReference type="Proteomes" id="UP001159428">
    <property type="component" value="Unassembled WGS sequence"/>
</dbReference>
<evidence type="ECO:0000256" key="3">
    <source>
        <dbReference type="ARBA" id="ARBA00022840"/>
    </source>
</evidence>
<dbReference type="FunFam" id="3.40.50.300:FF:000600">
    <property type="entry name" value="Nuclear valosin-containing protein-like"/>
    <property type="match status" value="1"/>
</dbReference>
<dbReference type="InterPro" id="IPR038100">
    <property type="entry name" value="NLV2_N_sf"/>
</dbReference>
<proteinExistence type="inferred from homology"/>
<dbReference type="SUPFAM" id="SSF52540">
    <property type="entry name" value="P-loop containing nucleoside triphosphate hydrolases"/>
    <property type="match status" value="2"/>
</dbReference>
<evidence type="ECO:0000313" key="7">
    <source>
        <dbReference type="Proteomes" id="UP001159428"/>
    </source>
</evidence>
<organism evidence="6 7">
    <name type="scientific">Pocillopora meandrina</name>
    <dbReference type="NCBI Taxonomy" id="46732"/>
    <lineage>
        <taxon>Eukaryota</taxon>
        <taxon>Metazoa</taxon>
        <taxon>Cnidaria</taxon>
        <taxon>Anthozoa</taxon>
        <taxon>Hexacorallia</taxon>
        <taxon>Scleractinia</taxon>
        <taxon>Astrocoeniina</taxon>
        <taxon>Pocilloporidae</taxon>
        <taxon>Pocillopora</taxon>
    </lineage>
</organism>
<feature type="compositionally biased region" description="Basic and acidic residues" evidence="4">
    <location>
        <begin position="262"/>
        <end position="272"/>
    </location>
</feature>
<dbReference type="AlphaFoldDB" id="A0AAU9XYL0"/>
<dbReference type="GO" id="GO:0016887">
    <property type="term" value="F:ATP hydrolysis activity"/>
    <property type="evidence" value="ECO:0007669"/>
    <property type="project" value="InterPro"/>
</dbReference>
<dbReference type="GO" id="GO:0003723">
    <property type="term" value="F:RNA binding"/>
    <property type="evidence" value="ECO:0007669"/>
    <property type="project" value="TreeGrafter"/>
</dbReference>
<evidence type="ECO:0000259" key="5">
    <source>
        <dbReference type="SMART" id="SM00382"/>
    </source>
</evidence>
<feature type="domain" description="AAA+ ATPase" evidence="5">
    <location>
        <begin position="659"/>
        <end position="796"/>
    </location>
</feature>
<dbReference type="Pfam" id="PF17862">
    <property type="entry name" value="AAA_lid_3"/>
    <property type="match status" value="2"/>
</dbReference>
<dbReference type="GO" id="GO:0005524">
    <property type="term" value="F:ATP binding"/>
    <property type="evidence" value="ECO:0007669"/>
    <property type="project" value="UniProtKB-KW"/>
</dbReference>
<comment type="caution">
    <text evidence="6">The sequence shown here is derived from an EMBL/GenBank/DDBJ whole genome shotgun (WGS) entry which is preliminary data.</text>
</comment>
<dbReference type="PANTHER" id="PTHR23077:SF171">
    <property type="entry name" value="NUCLEAR VALOSIN-CONTAINING PROTEIN-LIKE"/>
    <property type="match status" value="1"/>
</dbReference>
<dbReference type="PANTHER" id="PTHR23077">
    <property type="entry name" value="AAA-FAMILY ATPASE"/>
    <property type="match status" value="1"/>
</dbReference>
<dbReference type="InterPro" id="IPR050168">
    <property type="entry name" value="AAA_ATPase_domain"/>
</dbReference>
<feature type="region of interest" description="Disordered" evidence="4">
    <location>
        <begin position="1"/>
        <end position="21"/>
    </location>
</feature>
<evidence type="ECO:0000256" key="4">
    <source>
        <dbReference type="SAM" id="MobiDB-lite"/>
    </source>
</evidence>
<dbReference type="InterPro" id="IPR027417">
    <property type="entry name" value="P-loop_NTPase"/>
</dbReference>
<dbReference type="InterPro" id="IPR041569">
    <property type="entry name" value="AAA_lid_3"/>
</dbReference>
<dbReference type="InterPro" id="IPR003959">
    <property type="entry name" value="ATPase_AAA_core"/>
</dbReference>
<dbReference type="SMART" id="SM00382">
    <property type="entry name" value="AAA"/>
    <property type="match status" value="2"/>
</dbReference>
<feature type="region of interest" description="Disordered" evidence="4">
    <location>
        <begin position="193"/>
        <end position="275"/>
    </location>
</feature>
<name>A0AAU9XYL0_9CNID</name>
<evidence type="ECO:0000313" key="6">
    <source>
        <dbReference type="EMBL" id="CAH3159852.1"/>
    </source>
</evidence>
<dbReference type="InterPro" id="IPR003593">
    <property type="entry name" value="AAA+_ATPase"/>
</dbReference>
<accession>A0AAU9XYL0</accession>
<feature type="domain" description="AAA+ ATPase" evidence="5">
    <location>
        <begin position="315"/>
        <end position="453"/>
    </location>
</feature>
<dbReference type="FunFam" id="1.10.8.60:FF:000081">
    <property type="entry name" value="AAA family ATPase/60S ribosome export protein"/>
    <property type="match status" value="1"/>
</dbReference>
<dbReference type="Pfam" id="PF16725">
    <property type="entry name" value="Nucleolin_bd"/>
    <property type="match status" value="1"/>
</dbReference>
<dbReference type="InterPro" id="IPR003960">
    <property type="entry name" value="ATPase_AAA_CS"/>
</dbReference>
<sequence length="915" mass="102403">MTRDSGRKKQDRRRSSIKLPKGAYTLDKRLVPRVKEYLNQFRKGHQPDIEELVNHLQTRYNEYSRRKRRAFKQSVEKVCDAIAKEREEDKHLQHLEERFLQKRKNSPDLRNIIDDDDDGEQGSINDSQDGSSDSEFSLGDEPLMEVHDTNMMNQSMQSMYKATSSGQNSEDEGEHDQITDLSKANEMMQDTVVPGSKSMHGHEEKSSNEISTSDINQTMMKDIDLSSNKMTDVNGKRKRSPLKDDKETGTTPKKSRRSLQRNGKEKPAKDPEFELTQSSVKFSDIGGCDDTVDQVCKLLVHMKHPEVFRTLGVTPPRGFLLHGPPGCGKTLLAHAIAGELEMPFIKLAATEIVSGVSGESEEKVRELFSRAVAHSPCVLFLDEIDSITPKRETASKDMERRIVSQLLTCMDDLNSNSDVQVMVIGATNRPDSLDPALRRAGRFDREISMGIPDENARERILRVLCQKLRLEENFCFSVLARLTPGFVGADLMSLAREAALIAVNRHDNTLIKNTLPVVYPELESFGAFRIFQELERNAENKREKNETMATTEQQKESDGLQDIRESSDTVPRSFSVTEWLKEQSPLTENELEKLCINMDDFKTALSQVQPSAKREGFATIPGVTWEDVGALKDVREELTMAILAPVKYPGEFQALGLTQPPGILLAGPPGCGKTLLAKAIANESGINFISVKGPELLNMYVGESERAVRQVFQRARNSSPCVIFFDELDALCPRRSDSAESSVNVRVVNQLLTEMDGLEARKQVFIMGATNRPDIIDPAVLRPGRLDKVLYVGLPDTDDREDILRTLTKDGKKPLLLPDVSVRDLAQDERCEGLSGADLAALVREACMVALRERIHVHSTGHESIENQPPPEQSPLGVGKRHFLAAFQKVKPSVSKKDQALYGKMRTLPTTGQLV</sequence>
<dbReference type="CDD" id="cd19530">
    <property type="entry name" value="RecA-like_NVL_r2-like"/>
    <property type="match status" value="1"/>
</dbReference>
<keyword evidence="7" id="KW-1185">Reference proteome</keyword>
<gene>
    <name evidence="6" type="ORF">PMEA_00032243</name>
</gene>
<feature type="region of interest" description="Disordered" evidence="4">
    <location>
        <begin position="539"/>
        <end position="567"/>
    </location>
</feature>
<dbReference type="Gene3D" id="1.10.8.60">
    <property type="match status" value="2"/>
</dbReference>
<reference evidence="6 7" key="1">
    <citation type="submission" date="2022-05" db="EMBL/GenBank/DDBJ databases">
        <authorList>
            <consortium name="Genoscope - CEA"/>
            <person name="William W."/>
        </authorList>
    </citation>
    <scope>NUCLEOTIDE SEQUENCE [LARGE SCALE GENOMIC DNA]</scope>
</reference>
<protein>
    <recommendedName>
        <fullName evidence="5">AAA+ ATPase domain-containing protein</fullName>
    </recommendedName>
</protein>
<keyword evidence="3" id="KW-0067">ATP-binding</keyword>
<dbReference type="Gene3D" id="1.10.10.2010">
    <property type="match status" value="1"/>
</dbReference>
<evidence type="ECO:0000256" key="2">
    <source>
        <dbReference type="ARBA" id="ARBA00022741"/>
    </source>
</evidence>
<dbReference type="InterPro" id="IPR031996">
    <property type="entry name" value="NVL2_nucleolin-bd"/>
</dbReference>
<dbReference type="Pfam" id="PF00004">
    <property type="entry name" value="AAA"/>
    <property type="match status" value="2"/>
</dbReference>
<feature type="compositionally biased region" description="Polar residues" evidence="4">
    <location>
        <begin position="208"/>
        <end position="231"/>
    </location>
</feature>
<feature type="compositionally biased region" description="Basic and acidic residues" evidence="4">
    <location>
        <begin position="553"/>
        <end position="567"/>
    </location>
</feature>
<dbReference type="GO" id="GO:1990275">
    <property type="term" value="F:preribosome binding"/>
    <property type="evidence" value="ECO:0007669"/>
    <property type="project" value="TreeGrafter"/>
</dbReference>
<dbReference type="PROSITE" id="PS00674">
    <property type="entry name" value="AAA"/>
    <property type="match status" value="2"/>
</dbReference>
<comment type="similarity">
    <text evidence="1">Belongs to the AAA ATPase family.</text>
</comment>
<dbReference type="Gene3D" id="3.40.50.300">
    <property type="entry name" value="P-loop containing nucleotide triphosphate hydrolases"/>
    <property type="match status" value="2"/>
</dbReference>
<dbReference type="CDD" id="cd19518">
    <property type="entry name" value="RecA-like_NVL_r1-like"/>
    <property type="match status" value="1"/>
</dbReference>
<dbReference type="PRINTS" id="PR00830">
    <property type="entry name" value="ENDOLAPTASE"/>
</dbReference>
<dbReference type="GO" id="GO:0005634">
    <property type="term" value="C:nucleus"/>
    <property type="evidence" value="ECO:0007669"/>
    <property type="project" value="TreeGrafter"/>
</dbReference>
<feature type="compositionally biased region" description="Polar residues" evidence="4">
    <location>
        <begin position="122"/>
        <end position="135"/>
    </location>
</feature>
<dbReference type="EMBL" id="CALNXJ010000073">
    <property type="protein sequence ID" value="CAH3159852.1"/>
    <property type="molecule type" value="Genomic_DNA"/>
</dbReference>
<dbReference type="GO" id="GO:0042254">
    <property type="term" value="P:ribosome biogenesis"/>
    <property type="evidence" value="ECO:0007669"/>
    <property type="project" value="TreeGrafter"/>
</dbReference>